<protein>
    <recommendedName>
        <fullName evidence="3">YolD-like family protein</fullName>
    </recommendedName>
</protein>
<evidence type="ECO:0000313" key="1">
    <source>
        <dbReference type="EMBL" id="KQL49884.1"/>
    </source>
</evidence>
<keyword evidence="2" id="KW-1185">Reference proteome</keyword>
<name>A0ABR5NEC5_BRECH</name>
<dbReference type="Proteomes" id="UP000051063">
    <property type="component" value="Unassembled WGS sequence"/>
</dbReference>
<organism evidence="1 2">
    <name type="scientific">Brevibacillus choshinensis</name>
    <dbReference type="NCBI Taxonomy" id="54911"/>
    <lineage>
        <taxon>Bacteria</taxon>
        <taxon>Bacillati</taxon>
        <taxon>Bacillota</taxon>
        <taxon>Bacilli</taxon>
        <taxon>Bacillales</taxon>
        <taxon>Paenibacillaceae</taxon>
        <taxon>Brevibacillus</taxon>
    </lineage>
</organism>
<reference evidence="1 2" key="1">
    <citation type="submission" date="2015-09" db="EMBL/GenBank/DDBJ databases">
        <title>Genome sequencing project for genomic taxonomy and phylogenomics of Bacillus-like bacteria.</title>
        <authorList>
            <person name="Liu B."/>
            <person name="Wang J."/>
            <person name="Zhu Y."/>
            <person name="Liu G."/>
            <person name="Chen Q."/>
            <person name="Chen Z."/>
            <person name="Lan J."/>
            <person name="Che J."/>
            <person name="Ge C."/>
            <person name="Shi H."/>
            <person name="Pan Z."/>
            <person name="Liu X."/>
        </authorList>
    </citation>
    <scope>NUCLEOTIDE SEQUENCE [LARGE SCALE GENOMIC DNA]</scope>
    <source>
        <strain evidence="1 2">DSM 8552</strain>
    </source>
</reference>
<evidence type="ECO:0008006" key="3">
    <source>
        <dbReference type="Google" id="ProtNLM"/>
    </source>
</evidence>
<evidence type="ECO:0000313" key="2">
    <source>
        <dbReference type="Proteomes" id="UP000051063"/>
    </source>
</evidence>
<proteinExistence type="predicted"/>
<dbReference type="RefSeq" id="WP_055744211.1">
    <property type="nucleotide sequence ID" value="NZ_LJJB01000007.1"/>
</dbReference>
<accession>A0ABR5NEC5</accession>
<comment type="caution">
    <text evidence="1">The sequence shown here is derived from an EMBL/GenBank/DDBJ whole genome shotgun (WGS) entry which is preliminary data.</text>
</comment>
<gene>
    <name evidence="1" type="ORF">AN963_09390</name>
</gene>
<sequence length="101" mass="11872">MNEKFSYLSERSCDEWQGLLVQRPTIADDDFGEMCFRIYDSTQYSYPIQVKWFVRESGSFGTVKSAWGLVREIDAEQYLVKLVNQDDSRWIKVEDIVSVTK</sequence>
<dbReference type="EMBL" id="LJJB01000007">
    <property type="protein sequence ID" value="KQL49884.1"/>
    <property type="molecule type" value="Genomic_DNA"/>
</dbReference>